<name>A0A2G1VP06_9FLAO</name>
<dbReference type="OrthoDB" id="1442608at2"/>
<dbReference type="AlphaFoldDB" id="A0A2G1VP06"/>
<gene>
    <name evidence="1" type="ORF">CJ305_16370</name>
</gene>
<dbReference type="Proteomes" id="UP000229433">
    <property type="component" value="Unassembled WGS sequence"/>
</dbReference>
<dbReference type="EMBL" id="NQXA01000018">
    <property type="protein sequence ID" value="PHQ28209.1"/>
    <property type="molecule type" value="Genomic_DNA"/>
</dbReference>
<dbReference type="RefSeq" id="WP_099647384.1">
    <property type="nucleotide sequence ID" value="NZ_KZ319299.1"/>
</dbReference>
<protein>
    <recommendedName>
        <fullName evidence="3">STAS/SEC14 domain-containing protein</fullName>
    </recommendedName>
</protein>
<organism evidence="1 2">
    <name type="scientific">Leeuwenhoekiella nanhaiensis</name>
    <dbReference type="NCBI Taxonomy" id="1655491"/>
    <lineage>
        <taxon>Bacteria</taxon>
        <taxon>Pseudomonadati</taxon>
        <taxon>Bacteroidota</taxon>
        <taxon>Flavobacteriia</taxon>
        <taxon>Flavobacteriales</taxon>
        <taxon>Flavobacteriaceae</taxon>
        <taxon>Leeuwenhoekiella</taxon>
    </lineage>
</organism>
<accession>A0A2G1VP06</accession>
<evidence type="ECO:0000313" key="1">
    <source>
        <dbReference type="EMBL" id="PHQ28209.1"/>
    </source>
</evidence>
<dbReference type="Gene3D" id="3.40.50.10600">
    <property type="entry name" value="SpoIIaa-like domains"/>
    <property type="match status" value="1"/>
</dbReference>
<keyword evidence="2" id="KW-1185">Reference proteome</keyword>
<dbReference type="InterPro" id="IPR036513">
    <property type="entry name" value="STAS_dom_sf"/>
</dbReference>
<dbReference type="SUPFAM" id="SSF52091">
    <property type="entry name" value="SpoIIaa-like"/>
    <property type="match status" value="1"/>
</dbReference>
<proteinExistence type="predicted"/>
<evidence type="ECO:0008006" key="3">
    <source>
        <dbReference type="Google" id="ProtNLM"/>
    </source>
</evidence>
<evidence type="ECO:0000313" key="2">
    <source>
        <dbReference type="Proteomes" id="UP000229433"/>
    </source>
</evidence>
<sequence>MLLNFSFSDNSVGFIIEGAMDYQAVQELKTAILEKLKEHKTINLYLEDKNIERFTLDAIFVASIFPMQHLSQLNKIAMVTNRKWIHAIANINKALVGVEIRNFTIEERLDAISWIAED</sequence>
<dbReference type="InterPro" id="IPR021866">
    <property type="entry name" value="SpoIIAA-like"/>
</dbReference>
<comment type="caution">
    <text evidence="1">The sequence shown here is derived from an EMBL/GenBank/DDBJ whole genome shotgun (WGS) entry which is preliminary data.</text>
</comment>
<dbReference type="InterPro" id="IPR038396">
    <property type="entry name" value="SpoIIAA-like_sf"/>
</dbReference>
<dbReference type="Pfam" id="PF11964">
    <property type="entry name" value="SpoIIAA-like"/>
    <property type="match status" value="1"/>
</dbReference>
<reference evidence="1 2" key="1">
    <citation type="submission" date="2017-08" db="EMBL/GenBank/DDBJ databases">
        <title>The whole genome shortgun sequences of strain Leeuwenhoekiella nanhaiensis G18 from the South China Sea.</title>
        <authorList>
            <person name="Liu Q."/>
        </authorList>
    </citation>
    <scope>NUCLEOTIDE SEQUENCE [LARGE SCALE GENOMIC DNA]</scope>
    <source>
        <strain evidence="1 2">G18</strain>
    </source>
</reference>